<accession>A0A9D4UJS7</accession>
<sequence>MLQTFACLILIADHISASYLCGILLTSPSYGRSQAHSSVTAMPSLTIGHSSKEETSVSALSRTWGGSNAGHQMTHTGLEKVDTYKGQAYRHLAFA</sequence>
<evidence type="ECO:0000313" key="2">
    <source>
        <dbReference type="EMBL" id="KAI5069150.1"/>
    </source>
</evidence>
<evidence type="ECO:0008006" key="4">
    <source>
        <dbReference type="Google" id="ProtNLM"/>
    </source>
</evidence>
<reference evidence="2" key="1">
    <citation type="submission" date="2021-01" db="EMBL/GenBank/DDBJ databases">
        <title>Adiantum capillus-veneris genome.</title>
        <authorList>
            <person name="Fang Y."/>
            <person name="Liao Q."/>
        </authorList>
    </citation>
    <scope>NUCLEOTIDE SEQUENCE</scope>
    <source>
        <strain evidence="2">H3</strain>
        <tissue evidence="2">Leaf</tissue>
    </source>
</reference>
<protein>
    <recommendedName>
        <fullName evidence="4">Secreted protein</fullName>
    </recommendedName>
</protein>
<keyword evidence="3" id="KW-1185">Reference proteome</keyword>
<gene>
    <name evidence="2" type="ORF">GOP47_0015451</name>
</gene>
<feature type="signal peptide" evidence="1">
    <location>
        <begin position="1"/>
        <end position="17"/>
    </location>
</feature>
<dbReference type="EMBL" id="JABFUD020000015">
    <property type="protein sequence ID" value="KAI5069150.1"/>
    <property type="molecule type" value="Genomic_DNA"/>
</dbReference>
<evidence type="ECO:0000256" key="1">
    <source>
        <dbReference type="SAM" id="SignalP"/>
    </source>
</evidence>
<proteinExistence type="predicted"/>
<comment type="caution">
    <text evidence="2">The sequence shown here is derived from an EMBL/GenBank/DDBJ whole genome shotgun (WGS) entry which is preliminary data.</text>
</comment>
<name>A0A9D4UJS7_ADICA</name>
<feature type="chain" id="PRO_5038847141" description="Secreted protein" evidence="1">
    <location>
        <begin position="18"/>
        <end position="95"/>
    </location>
</feature>
<dbReference type="OrthoDB" id="288987at2759"/>
<keyword evidence="1" id="KW-0732">Signal</keyword>
<dbReference type="AlphaFoldDB" id="A0A9D4UJS7"/>
<evidence type="ECO:0000313" key="3">
    <source>
        <dbReference type="Proteomes" id="UP000886520"/>
    </source>
</evidence>
<dbReference type="Proteomes" id="UP000886520">
    <property type="component" value="Chromosome 15"/>
</dbReference>
<organism evidence="2 3">
    <name type="scientific">Adiantum capillus-veneris</name>
    <name type="common">Maidenhair fern</name>
    <dbReference type="NCBI Taxonomy" id="13818"/>
    <lineage>
        <taxon>Eukaryota</taxon>
        <taxon>Viridiplantae</taxon>
        <taxon>Streptophyta</taxon>
        <taxon>Embryophyta</taxon>
        <taxon>Tracheophyta</taxon>
        <taxon>Polypodiopsida</taxon>
        <taxon>Polypodiidae</taxon>
        <taxon>Polypodiales</taxon>
        <taxon>Pteridineae</taxon>
        <taxon>Pteridaceae</taxon>
        <taxon>Vittarioideae</taxon>
        <taxon>Adiantum</taxon>
    </lineage>
</organism>